<dbReference type="GeneID" id="20638473"/>
<name>G5A8P5_PHYSP</name>
<protein>
    <submittedName>
        <fullName evidence="1">Uncharacterized protein</fullName>
    </submittedName>
</protein>
<sequence>MGLCGLDAQCKAHFPAGLSSALRGLIEKFDTDKNSTCATLVNRDEPDLPPSYMLRFMLGTLMGDASTRTLIPPAIYRLSRCNAKDVEVMTQLFKSVQTASTSANEDTHFSFLLYYLIVYSEYWETPAPSRAEMESRMNGSTIVTRATFRQALPLYCAVSKEKSVACDEFNFGNYDAGALSYQRDQYWNKPATLPNDASVLLLSEYLVEALGTSKKELVALDYVDHDVVYSSLLGSGKDPVLTCGLQLLVSYISNNGDLERLNRTCVNEMPAFNLTVPTYELHNLLSTDDGYDGVFKPELSSS</sequence>
<gene>
    <name evidence="1" type="ORF">PHYSODRAFT_254169</name>
</gene>
<dbReference type="OMA" id="ANEDTHF"/>
<proteinExistence type="predicted"/>
<keyword evidence="2" id="KW-1185">Reference proteome</keyword>
<dbReference type="AlphaFoldDB" id="G5A8P5"/>
<evidence type="ECO:0000313" key="1">
    <source>
        <dbReference type="EMBL" id="EGZ08271.1"/>
    </source>
</evidence>
<dbReference type="RefSeq" id="XP_009536443.1">
    <property type="nucleotide sequence ID" value="XM_009538148.1"/>
</dbReference>
<dbReference type="Proteomes" id="UP000002640">
    <property type="component" value="Unassembled WGS sequence"/>
</dbReference>
<evidence type="ECO:0000313" key="2">
    <source>
        <dbReference type="Proteomes" id="UP000002640"/>
    </source>
</evidence>
<dbReference type="InParanoid" id="G5A8P5"/>
<accession>G5A8P5</accession>
<organism evidence="1 2">
    <name type="scientific">Phytophthora sojae (strain P6497)</name>
    <name type="common">Soybean stem and root rot agent</name>
    <name type="synonym">Phytophthora megasperma f. sp. glycines</name>
    <dbReference type="NCBI Taxonomy" id="1094619"/>
    <lineage>
        <taxon>Eukaryota</taxon>
        <taxon>Sar</taxon>
        <taxon>Stramenopiles</taxon>
        <taxon>Oomycota</taxon>
        <taxon>Peronosporomycetes</taxon>
        <taxon>Peronosporales</taxon>
        <taxon>Peronosporaceae</taxon>
        <taxon>Phytophthora</taxon>
    </lineage>
</organism>
<dbReference type="EMBL" id="JH159161">
    <property type="protein sequence ID" value="EGZ08271.1"/>
    <property type="molecule type" value="Genomic_DNA"/>
</dbReference>
<reference evidence="1 2" key="1">
    <citation type="journal article" date="2006" name="Science">
        <title>Phytophthora genome sequences uncover evolutionary origins and mechanisms of pathogenesis.</title>
        <authorList>
            <person name="Tyler B.M."/>
            <person name="Tripathy S."/>
            <person name="Zhang X."/>
            <person name="Dehal P."/>
            <person name="Jiang R.H."/>
            <person name="Aerts A."/>
            <person name="Arredondo F.D."/>
            <person name="Baxter L."/>
            <person name="Bensasson D."/>
            <person name="Beynon J.L."/>
            <person name="Chapman J."/>
            <person name="Damasceno C.M."/>
            <person name="Dorrance A.E."/>
            <person name="Dou D."/>
            <person name="Dickerman A.W."/>
            <person name="Dubchak I.L."/>
            <person name="Garbelotto M."/>
            <person name="Gijzen M."/>
            <person name="Gordon S.G."/>
            <person name="Govers F."/>
            <person name="Grunwald N.J."/>
            <person name="Huang W."/>
            <person name="Ivors K.L."/>
            <person name="Jones R.W."/>
            <person name="Kamoun S."/>
            <person name="Krampis K."/>
            <person name="Lamour K.H."/>
            <person name="Lee M.K."/>
            <person name="McDonald W.H."/>
            <person name="Medina M."/>
            <person name="Meijer H.J."/>
            <person name="Nordberg E.K."/>
            <person name="Maclean D.J."/>
            <person name="Ospina-Giraldo M.D."/>
            <person name="Morris P.F."/>
            <person name="Phuntumart V."/>
            <person name="Putnam N.H."/>
            <person name="Rash S."/>
            <person name="Rose J.K."/>
            <person name="Sakihama Y."/>
            <person name="Salamov A.A."/>
            <person name="Savidor A."/>
            <person name="Scheuring C.F."/>
            <person name="Smith B.M."/>
            <person name="Sobral B.W."/>
            <person name="Terry A."/>
            <person name="Torto-Alalibo T.A."/>
            <person name="Win J."/>
            <person name="Xu Z."/>
            <person name="Zhang H."/>
            <person name="Grigoriev I.V."/>
            <person name="Rokhsar D.S."/>
            <person name="Boore J.L."/>
        </authorList>
    </citation>
    <scope>NUCLEOTIDE SEQUENCE [LARGE SCALE GENOMIC DNA]</scope>
    <source>
        <strain evidence="1 2">P6497</strain>
    </source>
</reference>
<dbReference type="KEGG" id="psoj:PHYSODRAFT_254169"/>
<dbReference type="STRING" id="1094619.G5A8P5"/>